<name>A0A1D2JM36_PARBR</name>
<dbReference type="PANTHER" id="PTHR24148">
    <property type="entry name" value="ANKYRIN REPEAT DOMAIN-CONTAINING PROTEIN 39 HOMOLOG-RELATED"/>
    <property type="match status" value="1"/>
</dbReference>
<dbReference type="InterPro" id="IPR002110">
    <property type="entry name" value="Ankyrin_rpt"/>
</dbReference>
<dbReference type="PROSITE" id="PS50297">
    <property type="entry name" value="ANK_REP_REGION"/>
    <property type="match status" value="1"/>
</dbReference>
<dbReference type="SUPFAM" id="SSF48403">
    <property type="entry name" value="Ankyrin repeat"/>
    <property type="match status" value="1"/>
</dbReference>
<dbReference type="PROSITE" id="PS50088">
    <property type="entry name" value="ANK_REPEAT"/>
    <property type="match status" value="1"/>
</dbReference>
<feature type="domain" description="Heterokaryon incompatibility" evidence="2">
    <location>
        <begin position="266"/>
        <end position="376"/>
    </location>
</feature>
<dbReference type="Gene3D" id="1.25.40.20">
    <property type="entry name" value="Ankyrin repeat-containing domain"/>
    <property type="match status" value="1"/>
</dbReference>
<reference evidence="3 4" key="1">
    <citation type="submission" date="2016-06" db="EMBL/GenBank/DDBJ databases">
        <authorList>
            <person name="Kjaerup R.B."/>
            <person name="Dalgaard T.S."/>
            <person name="Juul-Madsen H.R."/>
        </authorList>
    </citation>
    <scope>NUCLEOTIDE SEQUENCE [LARGE SCALE GENOMIC DNA]</scope>
    <source>
        <strain evidence="3 4">Pb300</strain>
    </source>
</reference>
<feature type="repeat" description="ANK" evidence="1">
    <location>
        <begin position="190"/>
        <end position="222"/>
    </location>
</feature>
<dbReference type="Proteomes" id="UP000242814">
    <property type="component" value="Unassembled WGS sequence"/>
</dbReference>
<protein>
    <recommendedName>
        <fullName evidence="2">Heterokaryon incompatibility domain-containing protein</fullName>
    </recommendedName>
</protein>
<evidence type="ECO:0000313" key="4">
    <source>
        <dbReference type="Proteomes" id="UP000242814"/>
    </source>
</evidence>
<dbReference type="VEuPathDB" id="FungiDB:PADG_11549"/>
<dbReference type="Pfam" id="PF26639">
    <property type="entry name" value="Het-6_barrel"/>
    <property type="match status" value="1"/>
</dbReference>
<dbReference type="Pfam" id="PF13857">
    <property type="entry name" value="Ank_5"/>
    <property type="match status" value="1"/>
</dbReference>
<comment type="caution">
    <text evidence="3">The sequence shown here is derived from an EMBL/GenBank/DDBJ whole genome shotgun (WGS) entry which is preliminary data.</text>
</comment>
<dbReference type="EMBL" id="LZYO01000028">
    <property type="protein sequence ID" value="ODH42279.1"/>
    <property type="molecule type" value="Genomic_DNA"/>
</dbReference>
<dbReference type="InterPro" id="IPR052895">
    <property type="entry name" value="HetReg/Transcr_Mod"/>
</dbReference>
<evidence type="ECO:0000313" key="3">
    <source>
        <dbReference type="EMBL" id="ODH42279.1"/>
    </source>
</evidence>
<dbReference type="VEuPathDB" id="FungiDB:PABG_11176"/>
<gene>
    <name evidence="3" type="ORF">ACO22_01220</name>
</gene>
<accession>A0A1D2JM36</accession>
<dbReference type="InterPro" id="IPR036770">
    <property type="entry name" value="Ankyrin_rpt-contain_sf"/>
</dbReference>
<evidence type="ECO:0000256" key="1">
    <source>
        <dbReference type="PROSITE-ProRule" id="PRU00023"/>
    </source>
</evidence>
<dbReference type="AlphaFoldDB" id="A0A1D2JM36"/>
<evidence type="ECO:0000259" key="2">
    <source>
        <dbReference type="Pfam" id="PF06985"/>
    </source>
</evidence>
<keyword evidence="1" id="KW-0040">ANK repeat</keyword>
<sequence>MFGLSDLRVRKMVKMICFTISKMDMSEPTEPYKYTPLVTPTSIRLLRVDSKSFSHGSDIPRITCSLKTVDLIANPWYHALSYTWGNPLPVDNEYFRPKYDDAQIFTKYDYEEGKCVIYLDGKLRYVSRNLFDALSTVPSDAWARNCNRGNTKKQKAHAPLHWVGISGDEDYLLSVLAGGESVDVNLLDGLGRSGLSCAAEYGRMGVVEILMKAGADAMIVDGEGKIAVDYARENGHGEIVRVLEACGEGGENLLTPLELPDGPQVWMWVDQICINQEDLEERATQVTMMDQIYQKARYTLMWLGAEDQYTEAAVKAVSKIDSAPVDFQDSKITPYTSEGKDLYEKEGIPFISAEEWTALAAIFLRNYFRRLWVVQENVLSGTILGYCGKHELPWRMFCRVAQVVYFRQLRLARITSVEYINRLDAVVGIESQAVSLVQWRERFEKGDKAAEPKELSFESLVFDTWTFRATDPRDKIFGLYGLLNIVDKGKWRPDYHKSVEEVYAEATKTIMQQSGELRMLSAAVDCSLRNITTLPSWVPDYSMGYTNMMCAVYNAAGDLPVCPFNATAWDVLEVSGVKIDTVLDIGNTTHRPSDQYMIFDPRWLELLLLLPVKYHNGQSRTEVLWRTICGDQHVKGDIPAPGSYGEAFRKALCVMVSIIAHNEAKRAVSNSSLPPSLSAAIARVRNIWSTPPMSDMTAEDIEFDFSELGRNLSEPQHRNLIHYLFKLQCFAATESSPFTPTLEQAEECYNTAMNWEAYEKHSTIVLPEECGDFYQSVRSRYGKRRVFVTSKRYLGLGPRSMQAGDEIWVLPGAGAAFVLRKTSSSSFSMIGEAYVHGAMNGEVALGLSDELCAIKLV</sequence>
<organism evidence="3 4">
    <name type="scientific">Paracoccidioides brasiliensis</name>
    <dbReference type="NCBI Taxonomy" id="121759"/>
    <lineage>
        <taxon>Eukaryota</taxon>
        <taxon>Fungi</taxon>
        <taxon>Dikarya</taxon>
        <taxon>Ascomycota</taxon>
        <taxon>Pezizomycotina</taxon>
        <taxon>Eurotiomycetes</taxon>
        <taxon>Eurotiomycetidae</taxon>
        <taxon>Onygenales</taxon>
        <taxon>Ajellomycetaceae</taxon>
        <taxon>Paracoccidioides</taxon>
    </lineage>
</organism>
<dbReference type="Pfam" id="PF06985">
    <property type="entry name" value="HET"/>
    <property type="match status" value="1"/>
</dbReference>
<dbReference type="VEuPathDB" id="FungiDB:PADG_11550"/>
<dbReference type="PANTHER" id="PTHR24148:SF64">
    <property type="entry name" value="HETEROKARYON INCOMPATIBILITY DOMAIN-CONTAINING PROTEIN"/>
    <property type="match status" value="1"/>
</dbReference>
<proteinExistence type="predicted"/>
<dbReference type="InterPro" id="IPR010730">
    <property type="entry name" value="HET"/>
</dbReference>